<evidence type="ECO:0000256" key="1">
    <source>
        <dbReference type="SAM" id="Phobius"/>
    </source>
</evidence>
<keyword evidence="1" id="KW-0812">Transmembrane</keyword>
<dbReference type="AlphaFoldDB" id="A0A9D1E0M6"/>
<reference evidence="4" key="2">
    <citation type="journal article" date="2021" name="PeerJ">
        <title>Extensive microbial diversity within the chicken gut microbiome revealed by metagenomics and culture.</title>
        <authorList>
            <person name="Gilroy R."/>
            <person name="Ravi A."/>
            <person name="Getino M."/>
            <person name="Pursley I."/>
            <person name="Horton D.L."/>
            <person name="Alikhan N.F."/>
            <person name="Baker D."/>
            <person name="Gharbi K."/>
            <person name="Hall N."/>
            <person name="Watson M."/>
            <person name="Adriaenssens E.M."/>
            <person name="Foster-Nyarko E."/>
            <person name="Jarju S."/>
            <person name="Secka A."/>
            <person name="Antonio M."/>
            <person name="Oren A."/>
            <person name="Chaudhuri R.R."/>
            <person name="La Ragione R."/>
            <person name="Hildebrand F."/>
            <person name="Pallen M.J."/>
        </authorList>
    </citation>
    <scope>NUCLEOTIDE SEQUENCE</scope>
    <source>
        <strain evidence="4">ChiHjej13B12-12457</strain>
    </source>
</reference>
<feature type="domain" description="DUF5683" evidence="3">
    <location>
        <begin position="150"/>
        <end position="304"/>
    </location>
</feature>
<proteinExistence type="predicted"/>
<evidence type="ECO:0000313" key="4">
    <source>
        <dbReference type="EMBL" id="HIR62655.1"/>
    </source>
</evidence>
<protein>
    <recommendedName>
        <fullName evidence="3">DUF5683 domain-containing protein</fullName>
    </recommendedName>
</protein>
<name>A0A9D1E0M6_9BACT</name>
<gene>
    <name evidence="4" type="ORF">IAC94_03915</name>
</gene>
<accession>A0A9D1E0M6</accession>
<keyword evidence="1" id="KW-1133">Transmembrane helix</keyword>
<dbReference type="Proteomes" id="UP000886744">
    <property type="component" value="Unassembled WGS sequence"/>
</dbReference>
<evidence type="ECO:0000256" key="2">
    <source>
        <dbReference type="SAM" id="SignalP"/>
    </source>
</evidence>
<reference evidence="4" key="1">
    <citation type="submission" date="2020-10" db="EMBL/GenBank/DDBJ databases">
        <authorList>
            <person name="Gilroy R."/>
        </authorList>
    </citation>
    <scope>NUCLEOTIDE SEQUENCE</scope>
    <source>
        <strain evidence="4">ChiHjej13B12-12457</strain>
    </source>
</reference>
<dbReference type="InterPro" id="IPR043738">
    <property type="entry name" value="DUF5683"/>
</dbReference>
<evidence type="ECO:0000259" key="3">
    <source>
        <dbReference type="Pfam" id="PF18935"/>
    </source>
</evidence>
<feature type="domain" description="DUF5683" evidence="3">
    <location>
        <begin position="72"/>
        <end position="114"/>
    </location>
</feature>
<feature type="signal peptide" evidence="2">
    <location>
        <begin position="1"/>
        <end position="21"/>
    </location>
</feature>
<organism evidence="4 5">
    <name type="scientific">Candidatus Coprenecus avistercoris</name>
    <dbReference type="NCBI Taxonomy" id="2840730"/>
    <lineage>
        <taxon>Bacteria</taxon>
        <taxon>Pseudomonadati</taxon>
        <taxon>Bacteroidota</taxon>
        <taxon>Bacteroidia</taxon>
        <taxon>Bacteroidales</taxon>
        <taxon>Rikenellaceae</taxon>
        <taxon>Rikenellaceae incertae sedis</taxon>
        <taxon>Candidatus Coprenecus</taxon>
    </lineage>
</organism>
<comment type="caution">
    <text evidence="4">The sequence shown here is derived from an EMBL/GenBank/DDBJ whole genome shotgun (WGS) entry which is preliminary data.</text>
</comment>
<dbReference type="Pfam" id="PF18935">
    <property type="entry name" value="DUF5683"/>
    <property type="match status" value="2"/>
</dbReference>
<keyword evidence="2" id="KW-0732">Signal</keyword>
<dbReference type="EMBL" id="DVHI01000050">
    <property type="protein sequence ID" value="HIR62655.1"/>
    <property type="molecule type" value="Genomic_DNA"/>
</dbReference>
<evidence type="ECO:0000313" key="5">
    <source>
        <dbReference type="Proteomes" id="UP000886744"/>
    </source>
</evidence>
<feature type="transmembrane region" description="Helical" evidence="1">
    <location>
        <begin position="173"/>
        <end position="191"/>
    </location>
</feature>
<feature type="chain" id="PRO_5038580078" description="DUF5683 domain-containing protein" evidence="2">
    <location>
        <begin position="22"/>
        <end position="305"/>
    </location>
</feature>
<feature type="transmembrane region" description="Helical" evidence="1">
    <location>
        <begin position="120"/>
        <end position="138"/>
    </location>
</feature>
<sequence>MRKTVLIALLLILLPAGSLSAQFATGGLGGGSSSSGSSSSSDSTYQSYTLKRYFSSLSHKDTMSIGWMLGGSVILPGTAQIYNGDYWKLPVIYGGIGGMLGGGFYYNSQFKKTGSDSDRMARNLFFIGAAAFYWGHLLDGAASYKSYRSHLPGRATIYSALLPGLGQIYNKEYWKLPIYYGGLAAAGYFWYYNDLQYKRFQENYRQATTPGGHYEGSLSVENLQYYRDYYRRYRDYSIVATVVVYLLQVIDADVFATMNEFDVNQNISMNVEPAVIEPLNYEFTTNYASVVPAGSAVGVQMKFKF</sequence>
<keyword evidence="1" id="KW-0472">Membrane</keyword>
<feature type="transmembrane region" description="Helical" evidence="1">
    <location>
        <begin position="91"/>
        <end position="108"/>
    </location>
</feature>